<sequence length="358" mass="39672">MDVPKDKMATLLYQGLQDSAQMLGCFLVSSSSINAETSPHSKAKNLVLLGDALFREREYRRAIHTYKQPLQYHKIIPNPNAATSRNGGNSYQNKNHGGEFINGKALSFSKYNWGSISCYRECLRSCPYNVEAIIALAELGVAAKDIISWFPQAPNRSGRPPFDHFDTSWWLQVEAIIGNTDDAIMNFEKSLRIDERHVLGYIVKGSLLLSMNRPGSAVIAFRGVQDLRPDLRSYQGLVCSYLALSKIKEALYFAREAMKAIPHSAKPLKLVGDVHASNSGGREKANVLQLEPGYLEAVLALAKLHVIEGQIEDAVSLLERYLEYSADDSLHGVDPDAPEEDDENEVDDATGDAETELL</sequence>
<organism evidence="3 4">
    <name type="scientific">Dillenia turbinata</name>
    <dbReference type="NCBI Taxonomy" id="194707"/>
    <lineage>
        <taxon>Eukaryota</taxon>
        <taxon>Viridiplantae</taxon>
        <taxon>Streptophyta</taxon>
        <taxon>Embryophyta</taxon>
        <taxon>Tracheophyta</taxon>
        <taxon>Spermatophyta</taxon>
        <taxon>Magnoliopsida</taxon>
        <taxon>eudicotyledons</taxon>
        <taxon>Gunneridae</taxon>
        <taxon>Pentapetalae</taxon>
        <taxon>Dilleniales</taxon>
        <taxon>Dilleniaceae</taxon>
        <taxon>Dillenia</taxon>
    </lineage>
</organism>
<dbReference type="Gene3D" id="1.25.40.10">
    <property type="entry name" value="Tetratricopeptide repeat domain"/>
    <property type="match status" value="2"/>
</dbReference>
<name>A0AAN8VEB8_9MAGN</name>
<gene>
    <name evidence="3" type="ORF">RJ641_004218</name>
</gene>
<dbReference type="Proteomes" id="UP001370490">
    <property type="component" value="Unassembled WGS sequence"/>
</dbReference>
<reference evidence="3 4" key="1">
    <citation type="submission" date="2023-12" db="EMBL/GenBank/DDBJ databases">
        <title>A high-quality genome assembly for Dillenia turbinata (Dilleniales).</title>
        <authorList>
            <person name="Chanderbali A."/>
        </authorList>
    </citation>
    <scope>NUCLEOTIDE SEQUENCE [LARGE SCALE GENOMIC DNA]</scope>
    <source>
        <strain evidence="3">LSX21</strain>
        <tissue evidence="3">Leaf</tissue>
    </source>
</reference>
<evidence type="ECO:0008006" key="5">
    <source>
        <dbReference type="Google" id="ProtNLM"/>
    </source>
</evidence>
<dbReference type="Pfam" id="PF14559">
    <property type="entry name" value="TPR_19"/>
    <property type="match status" value="1"/>
</dbReference>
<evidence type="ECO:0000313" key="4">
    <source>
        <dbReference type="Proteomes" id="UP001370490"/>
    </source>
</evidence>
<dbReference type="GO" id="GO:0051301">
    <property type="term" value="P:cell division"/>
    <property type="evidence" value="ECO:0007669"/>
    <property type="project" value="TreeGrafter"/>
</dbReference>
<dbReference type="GO" id="GO:0016567">
    <property type="term" value="P:protein ubiquitination"/>
    <property type="evidence" value="ECO:0007669"/>
    <property type="project" value="TreeGrafter"/>
</dbReference>
<protein>
    <recommendedName>
        <fullName evidence="5">Anaphase-promoting complex subunit 7</fullName>
    </recommendedName>
</protein>
<keyword evidence="1" id="KW-0802">TPR repeat</keyword>
<keyword evidence="4" id="KW-1185">Reference proteome</keyword>
<dbReference type="PANTHER" id="PTHR12558:SF36">
    <property type="entry name" value="ANAPHASE-PROMOTING COMPLEX SUBUNIT 7"/>
    <property type="match status" value="1"/>
</dbReference>
<comment type="caution">
    <text evidence="3">The sequence shown here is derived from an EMBL/GenBank/DDBJ whole genome shotgun (WGS) entry which is preliminary data.</text>
</comment>
<dbReference type="AlphaFoldDB" id="A0AAN8VEB8"/>
<dbReference type="GO" id="GO:0045842">
    <property type="term" value="P:positive regulation of mitotic metaphase/anaphase transition"/>
    <property type="evidence" value="ECO:0007669"/>
    <property type="project" value="TreeGrafter"/>
</dbReference>
<evidence type="ECO:0000313" key="3">
    <source>
        <dbReference type="EMBL" id="KAK6930124.1"/>
    </source>
</evidence>
<accession>A0AAN8VEB8</accession>
<dbReference type="InterPro" id="IPR011990">
    <property type="entry name" value="TPR-like_helical_dom_sf"/>
</dbReference>
<evidence type="ECO:0000256" key="1">
    <source>
        <dbReference type="ARBA" id="ARBA00022803"/>
    </source>
</evidence>
<dbReference type="SUPFAM" id="SSF48452">
    <property type="entry name" value="TPR-like"/>
    <property type="match status" value="1"/>
</dbReference>
<proteinExistence type="predicted"/>
<feature type="compositionally biased region" description="Acidic residues" evidence="2">
    <location>
        <begin position="336"/>
        <end position="358"/>
    </location>
</feature>
<dbReference type="PANTHER" id="PTHR12558">
    <property type="entry name" value="CELL DIVISION CYCLE 16,23,27"/>
    <property type="match status" value="1"/>
</dbReference>
<dbReference type="GO" id="GO:0005680">
    <property type="term" value="C:anaphase-promoting complex"/>
    <property type="evidence" value="ECO:0007669"/>
    <property type="project" value="TreeGrafter"/>
</dbReference>
<evidence type="ECO:0000256" key="2">
    <source>
        <dbReference type="SAM" id="MobiDB-lite"/>
    </source>
</evidence>
<dbReference type="EMBL" id="JBAMMX010000012">
    <property type="protein sequence ID" value="KAK6930124.1"/>
    <property type="molecule type" value="Genomic_DNA"/>
</dbReference>
<feature type="region of interest" description="Disordered" evidence="2">
    <location>
        <begin position="328"/>
        <end position="358"/>
    </location>
</feature>